<dbReference type="RefSeq" id="WP_028017529.1">
    <property type="nucleotide sequence ID" value="NZ_JAWDAX010000027.1"/>
</dbReference>
<dbReference type="InterPro" id="IPR036388">
    <property type="entry name" value="WH-like_DNA-bd_sf"/>
</dbReference>
<name>A0A2T4Y2F0_ENTCL</name>
<comment type="caution">
    <text evidence="6">The sequence shown here is derived from an EMBL/GenBank/DDBJ whole genome shotgun (WGS) entry which is preliminary data.</text>
</comment>
<dbReference type="Pfam" id="PF01638">
    <property type="entry name" value="HxlR"/>
    <property type="match status" value="1"/>
</dbReference>
<evidence type="ECO:0000256" key="2">
    <source>
        <dbReference type="ARBA" id="ARBA00023125"/>
    </source>
</evidence>
<dbReference type="GO" id="GO:0003677">
    <property type="term" value="F:DNA binding"/>
    <property type="evidence" value="ECO:0007669"/>
    <property type="project" value="UniProtKB-KW"/>
</dbReference>
<keyword evidence="2" id="KW-0238">DNA-binding</keyword>
<accession>A0A2T4Y2F0</accession>
<evidence type="ECO:0000256" key="4">
    <source>
        <dbReference type="SAM" id="MobiDB-lite"/>
    </source>
</evidence>
<evidence type="ECO:0000256" key="3">
    <source>
        <dbReference type="ARBA" id="ARBA00023163"/>
    </source>
</evidence>
<organism evidence="6 7">
    <name type="scientific">Enterobacter cloacae</name>
    <dbReference type="NCBI Taxonomy" id="550"/>
    <lineage>
        <taxon>Bacteria</taxon>
        <taxon>Pseudomonadati</taxon>
        <taxon>Pseudomonadota</taxon>
        <taxon>Gammaproteobacteria</taxon>
        <taxon>Enterobacterales</taxon>
        <taxon>Enterobacteriaceae</taxon>
        <taxon>Enterobacter</taxon>
        <taxon>Enterobacter cloacae complex</taxon>
    </lineage>
</organism>
<dbReference type="OrthoDB" id="9807069at2"/>
<keyword evidence="3" id="KW-0804">Transcription</keyword>
<dbReference type="InterPro" id="IPR002577">
    <property type="entry name" value="HTH_HxlR"/>
</dbReference>
<dbReference type="Gene3D" id="1.10.10.10">
    <property type="entry name" value="Winged helix-like DNA-binding domain superfamily/Winged helix DNA-binding domain"/>
    <property type="match status" value="1"/>
</dbReference>
<evidence type="ECO:0000313" key="7">
    <source>
        <dbReference type="Proteomes" id="UP000241614"/>
    </source>
</evidence>
<feature type="compositionally biased region" description="Basic and acidic residues" evidence="4">
    <location>
        <begin position="175"/>
        <end position="186"/>
    </location>
</feature>
<dbReference type="AlphaFoldDB" id="A0A2T4Y2F0"/>
<evidence type="ECO:0000313" key="6">
    <source>
        <dbReference type="EMBL" id="PTM36352.1"/>
    </source>
</evidence>
<dbReference type="InterPro" id="IPR036390">
    <property type="entry name" value="WH_DNA-bd_sf"/>
</dbReference>
<feature type="region of interest" description="Disordered" evidence="4">
    <location>
        <begin position="163"/>
        <end position="186"/>
    </location>
</feature>
<evidence type="ECO:0000256" key="1">
    <source>
        <dbReference type="ARBA" id="ARBA00023015"/>
    </source>
</evidence>
<feature type="domain" description="HTH hxlR-type" evidence="5">
    <location>
        <begin position="11"/>
        <end position="108"/>
    </location>
</feature>
<dbReference type="SUPFAM" id="SSF46785">
    <property type="entry name" value="Winged helix' DNA-binding domain"/>
    <property type="match status" value="1"/>
</dbReference>
<dbReference type="PROSITE" id="PS51118">
    <property type="entry name" value="HTH_HXLR"/>
    <property type="match status" value="1"/>
</dbReference>
<dbReference type="PANTHER" id="PTHR33204:SF17">
    <property type="entry name" value="TRANSCRIPTIONAL REGULATORY PROTEIN"/>
    <property type="match status" value="1"/>
</dbReference>
<reference evidence="6 7" key="1">
    <citation type="submission" date="2018-04" db="EMBL/GenBank/DDBJ databases">
        <title>Genome sequencing reveals highly heavy metal resistance and biotechnology application of the novel Enterobacter cloacae amazonensis isolated from wastewater river in Manaus - Amazonas.</title>
        <authorList>
            <person name="Astolfi M.C.T."/>
            <person name="Carvalho E.B.D.S."/>
            <person name="Lacerda L.B."/>
            <person name="Pinto M.V."/>
            <person name="Nogueira V.B."/>
            <person name="Barros A.M."/>
            <person name="Astolfi-Filho S."/>
        </authorList>
    </citation>
    <scope>NUCLEOTIDE SEQUENCE [LARGE SCALE GENOMIC DNA]</scope>
    <source>
        <strain evidence="7">amazonensis</strain>
    </source>
</reference>
<protein>
    <submittedName>
        <fullName evidence="6">Transcriptional regulator</fullName>
    </submittedName>
</protein>
<dbReference type="Proteomes" id="UP000241614">
    <property type="component" value="Unassembled WGS sequence"/>
</dbReference>
<dbReference type="EMBL" id="PZPP01000009">
    <property type="protein sequence ID" value="PTM36352.1"/>
    <property type="molecule type" value="Genomic_DNA"/>
</dbReference>
<keyword evidence="1" id="KW-0805">Transcription regulation</keyword>
<gene>
    <name evidence="6" type="ORF">DA103_08235</name>
</gene>
<proteinExistence type="predicted"/>
<evidence type="ECO:0000259" key="5">
    <source>
        <dbReference type="PROSITE" id="PS51118"/>
    </source>
</evidence>
<dbReference type="PANTHER" id="PTHR33204">
    <property type="entry name" value="TRANSCRIPTIONAL REGULATOR, MARR FAMILY"/>
    <property type="match status" value="1"/>
</dbReference>
<sequence>MKNELLCHAPCPIARSLGRIGDSWSIMILRDAASGFTRFDEFQKSSNVAPNILSRRLKSLVDDGLLEKICYSSSPPRYEYHLTQSGRDFRMVLLAMAEWGSRHFSPEGRQMQLVESETQRSVEPILVDKATGEEIVTGKYTMVPGPAASPMMKYRHEYLLRKREGDSAQKFQPEPYRDASHESDLN</sequence>